<reference evidence="2" key="3">
    <citation type="submission" date="2015-04" db="UniProtKB">
        <authorList>
            <consortium name="EnsemblPlants"/>
        </authorList>
    </citation>
    <scope>IDENTIFICATION</scope>
    <source>
        <strain evidence="2">cv. Jemalong A17</strain>
    </source>
</reference>
<dbReference type="Proteomes" id="UP000002051">
    <property type="component" value="Unassembled WGS sequence"/>
</dbReference>
<evidence type="ECO:0000313" key="3">
    <source>
        <dbReference type="Proteomes" id="UP000002051"/>
    </source>
</evidence>
<organism evidence="1 3">
    <name type="scientific">Medicago truncatula</name>
    <name type="common">Barrel medic</name>
    <name type="synonym">Medicago tribuloides</name>
    <dbReference type="NCBI Taxonomy" id="3880"/>
    <lineage>
        <taxon>Eukaryota</taxon>
        <taxon>Viridiplantae</taxon>
        <taxon>Streptophyta</taxon>
        <taxon>Embryophyta</taxon>
        <taxon>Tracheophyta</taxon>
        <taxon>Spermatophyta</taxon>
        <taxon>Magnoliopsida</taxon>
        <taxon>eudicotyledons</taxon>
        <taxon>Gunneridae</taxon>
        <taxon>Pentapetalae</taxon>
        <taxon>rosids</taxon>
        <taxon>fabids</taxon>
        <taxon>Fabales</taxon>
        <taxon>Fabaceae</taxon>
        <taxon>Papilionoideae</taxon>
        <taxon>50 kb inversion clade</taxon>
        <taxon>NPAAA clade</taxon>
        <taxon>Hologalegina</taxon>
        <taxon>IRL clade</taxon>
        <taxon>Trifolieae</taxon>
        <taxon>Medicago</taxon>
    </lineage>
</organism>
<accession>A0A072VMP5</accession>
<reference evidence="1 3" key="1">
    <citation type="journal article" date="2011" name="Nature">
        <title>The Medicago genome provides insight into the evolution of rhizobial symbioses.</title>
        <authorList>
            <person name="Young N.D."/>
            <person name="Debelle F."/>
            <person name="Oldroyd G.E."/>
            <person name="Geurts R."/>
            <person name="Cannon S.B."/>
            <person name="Udvardi M.K."/>
            <person name="Benedito V.A."/>
            <person name="Mayer K.F."/>
            <person name="Gouzy J."/>
            <person name="Schoof H."/>
            <person name="Van de Peer Y."/>
            <person name="Proost S."/>
            <person name="Cook D.R."/>
            <person name="Meyers B.C."/>
            <person name="Spannagl M."/>
            <person name="Cheung F."/>
            <person name="De Mita S."/>
            <person name="Krishnakumar V."/>
            <person name="Gundlach H."/>
            <person name="Zhou S."/>
            <person name="Mudge J."/>
            <person name="Bharti A.K."/>
            <person name="Murray J.D."/>
            <person name="Naoumkina M.A."/>
            <person name="Rosen B."/>
            <person name="Silverstein K.A."/>
            <person name="Tang H."/>
            <person name="Rombauts S."/>
            <person name="Zhao P.X."/>
            <person name="Zhou P."/>
            <person name="Barbe V."/>
            <person name="Bardou P."/>
            <person name="Bechner M."/>
            <person name="Bellec A."/>
            <person name="Berger A."/>
            <person name="Berges H."/>
            <person name="Bidwell S."/>
            <person name="Bisseling T."/>
            <person name="Choisne N."/>
            <person name="Couloux A."/>
            <person name="Denny R."/>
            <person name="Deshpande S."/>
            <person name="Dai X."/>
            <person name="Doyle J.J."/>
            <person name="Dudez A.M."/>
            <person name="Farmer A.D."/>
            <person name="Fouteau S."/>
            <person name="Franken C."/>
            <person name="Gibelin C."/>
            <person name="Gish J."/>
            <person name="Goldstein S."/>
            <person name="Gonzalez A.J."/>
            <person name="Green P.J."/>
            <person name="Hallab A."/>
            <person name="Hartog M."/>
            <person name="Hua A."/>
            <person name="Humphray S.J."/>
            <person name="Jeong D.H."/>
            <person name="Jing Y."/>
            <person name="Jocker A."/>
            <person name="Kenton S.M."/>
            <person name="Kim D.J."/>
            <person name="Klee K."/>
            <person name="Lai H."/>
            <person name="Lang C."/>
            <person name="Lin S."/>
            <person name="Macmil S.L."/>
            <person name="Magdelenat G."/>
            <person name="Matthews L."/>
            <person name="McCorrison J."/>
            <person name="Monaghan E.L."/>
            <person name="Mun J.H."/>
            <person name="Najar F.Z."/>
            <person name="Nicholson C."/>
            <person name="Noirot C."/>
            <person name="O'Bleness M."/>
            <person name="Paule C.R."/>
            <person name="Poulain J."/>
            <person name="Prion F."/>
            <person name="Qin B."/>
            <person name="Qu C."/>
            <person name="Retzel E.F."/>
            <person name="Riddle C."/>
            <person name="Sallet E."/>
            <person name="Samain S."/>
            <person name="Samson N."/>
            <person name="Sanders I."/>
            <person name="Saurat O."/>
            <person name="Scarpelli C."/>
            <person name="Schiex T."/>
            <person name="Segurens B."/>
            <person name="Severin A.J."/>
            <person name="Sherrier D.J."/>
            <person name="Shi R."/>
            <person name="Sims S."/>
            <person name="Singer S.R."/>
            <person name="Sinharoy S."/>
            <person name="Sterck L."/>
            <person name="Viollet A."/>
            <person name="Wang B.B."/>
            <person name="Wang K."/>
            <person name="Wang M."/>
            <person name="Wang X."/>
            <person name="Warfsmann J."/>
            <person name="Weissenbach J."/>
            <person name="White D.D."/>
            <person name="White J.D."/>
            <person name="Wiley G.B."/>
            <person name="Wincker P."/>
            <person name="Xing Y."/>
            <person name="Yang L."/>
            <person name="Yao Z."/>
            <person name="Ying F."/>
            <person name="Zhai J."/>
            <person name="Zhou L."/>
            <person name="Zuber A."/>
            <person name="Denarie J."/>
            <person name="Dixon R.A."/>
            <person name="May G.D."/>
            <person name="Schwartz D.C."/>
            <person name="Rogers J."/>
            <person name="Quetier F."/>
            <person name="Town C.D."/>
            <person name="Roe B.A."/>
        </authorList>
    </citation>
    <scope>NUCLEOTIDE SEQUENCE [LARGE SCALE GENOMIC DNA]</scope>
    <source>
        <strain evidence="1">A17</strain>
        <strain evidence="2 3">cv. Jemalong A17</strain>
    </source>
</reference>
<dbReference type="PaxDb" id="3880-AES78592"/>
<protein>
    <submittedName>
        <fullName evidence="1 2">Uncharacterized protein</fullName>
    </submittedName>
</protein>
<gene>
    <name evidence="1" type="ordered locus">MTR_1g077170</name>
</gene>
<reference evidence="1 3" key="2">
    <citation type="journal article" date="2014" name="BMC Genomics">
        <title>An improved genome release (version Mt4.0) for the model legume Medicago truncatula.</title>
        <authorList>
            <person name="Tang H."/>
            <person name="Krishnakumar V."/>
            <person name="Bidwell S."/>
            <person name="Rosen B."/>
            <person name="Chan A."/>
            <person name="Zhou S."/>
            <person name="Gentzbittel L."/>
            <person name="Childs K.L."/>
            <person name="Yandell M."/>
            <person name="Gundlach H."/>
            <person name="Mayer K.F."/>
            <person name="Schwartz D.C."/>
            <person name="Town C.D."/>
        </authorList>
    </citation>
    <scope>GENOME REANNOTATION</scope>
    <source>
        <strain evidence="1">A17</strain>
        <strain evidence="2 3">cv. Jemalong A17</strain>
    </source>
</reference>
<dbReference type="HOGENOM" id="CLU_3035328_0_0_1"/>
<evidence type="ECO:0000313" key="2">
    <source>
        <dbReference type="EnsemblPlants" id="KEH42856"/>
    </source>
</evidence>
<dbReference type="EnsemblPlants" id="KEH42856">
    <property type="protein sequence ID" value="KEH42856"/>
    <property type="gene ID" value="MTR_1g077170"/>
</dbReference>
<proteinExistence type="predicted"/>
<dbReference type="EMBL" id="CM001217">
    <property type="protein sequence ID" value="KEH42856.1"/>
    <property type="molecule type" value="Genomic_DNA"/>
</dbReference>
<sequence length="55" mass="6338">MEIVKHNGFIELSRTQWLQSRIELSRTQDEEVGDATTSIIILGMFLAYVDASFYN</sequence>
<dbReference type="AlphaFoldDB" id="A0A072VMP5"/>
<name>A0A072VMP5_MEDTR</name>
<evidence type="ECO:0000313" key="1">
    <source>
        <dbReference type="EMBL" id="KEH42856.1"/>
    </source>
</evidence>
<keyword evidence="3" id="KW-1185">Reference proteome</keyword>